<evidence type="ECO:0000313" key="2">
    <source>
        <dbReference type="EMBL" id="KZV80410.1"/>
    </source>
</evidence>
<name>A0A165BDT7_EXIGL</name>
<evidence type="ECO:0000313" key="3">
    <source>
        <dbReference type="Proteomes" id="UP000077266"/>
    </source>
</evidence>
<keyword evidence="3" id="KW-1185">Reference proteome</keyword>
<reference evidence="2 3" key="1">
    <citation type="journal article" date="2016" name="Mol. Biol. Evol.">
        <title>Comparative Genomics of Early-Diverging Mushroom-Forming Fungi Provides Insights into the Origins of Lignocellulose Decay Capabilities.</title>
        <authorList>
            <person name="Nagy L.G."/>
            <person name="Riley R."/>
            <person name="Tritt A."/>
            <person name="Adam C."/>
            <person name="Daum C."/>
            <person name="Floudas D."/>
            <person name="Sun H."/>
            <person name="Yadav J.S."/>
            <person name="Pangilinan J."/>
            <person name="Larsson K.H."/>
            <person name="Matsuura K."/>
            <person name="Barry K."/>
            <person name="Labutti K."/>
            <person name="Kuo R."/>
            <person name="Ohm R.A."/>
            <person name="Bhattacharya S.S."/>
            <person name="Shirouzu T."/>
            <person name="Yoshinaga Y."/>
            <person name="Martin F.M."/>
            <person name="Grigoriev I.V."/>
            <person name="Hibbett D.S."/>
        </authorList>
    </citation>
    <scope>NUCLEOTIDE SEQUENCE [LARGE SCALE GENOMIC DNA]</scope>
    <source>
        <strain evidence="2 3">HHB12029</strain>
    </source>
</reference>
<dbReference type="Proteomes" id="UP000077266">
    <property type="component" value="Unassembled WGS sequence"/>
</dbReference>
<proteinExistence type="predicted"/>
<accession>A0A165BDT7</accession>
<dbReference type="OrthoDB" id="3268838at2759"/>
<dbReference type="InParanoid" id="A0A165BDT7"/>
<protein>
    <submittedName>
        <fullName evidence="2">Uncharacterized protein</fullName>
    </submittedName>
</protein>
<sequence length="648" mass="72770">MCPEGGELIASYEYIVHVLLCLAFWRRKDERPDHTFAPSICGWVLRAIWADLTRAERDRRISLGTASQRAIDYLPEIVEPLTSLPRGNAHDRGSVWPPQFPTLDGFVFRNVHYSPRSLILDFTVCALNMHYLTHTSIIIYPKDVWYERVVDVPSLSTERAFKIIIALEFDDYVIAFLTKDLIAKPEWVLDIPVPGPDPFPGFNTNLASLPVPTPYWALFAVNLIETVLDSPRRGVRALAVVALRHDFPECAPGVGQFTICELFYKAGIWTGITLREFVLSPSLVARFVEAIYEYYLQGKDKYGPKVVIPTLHNGRRWICAHTFNANIIMSPSKEQRVNFTEEFLDVWAKDTVRVHPRHAALITAYTDWIEDGDLDAPPPPDPFEPSLIQNALRKSQNLAHLIFGTPCPGEPDPITAMYMKKAPHLLKKRPNLVSYSPRFYPQPRDDKAKAALIDMYVYNFDADSAGAVWSVLPPDPRRFSVHPPEVRAHSLGTYIINNTNDVSIGPLEYAGLSEPVAVAGGKLIATTIKSMRAEVRAELKLRCDANGLSHVKLSMEDKALIDAGMREKMAANGLEKHADLLARYNRKYLGSAEDEENAPVLTPVQPEKRKRKSADQHLASSSSSIASPIMSALQDVSNTARRSVRRKL</sequence>
<organism evidence="2 3">
    <name type="scientific">Exidia glandulosa HHB12029</name>
    <dbReference type="NCBI Taxonomy" id="1314781"/>
    <lineage>
        <taxon>Eukaryota</taxon>
        <taxon>Fungi</taxon>
        <taxon>Dikarya</taxon>
        <taxon>Basidiomycota</taxon>
        <taxon>Agaricomycotina</taxon>
        <taxon>Agaricomycetes</taxon>
        <taxon>Auriculariales</taxon>
        <taxon>Exidiaceae</taxon>
        <taxon>Exidia</taxon>
    </lineage>
</organism>
<dbReference type="AlphaFoldDB" id="A0A165BDT7"/>
<dbReference type="STRING" id="1314781.A0A165BDT7"/>
<evidence type="ECO:0000256" key="1">
    <source>
        <dbReference type="SAM" id="MobiDB-lite"/>
    </source>
</evidence>
<gene>
    <name evidence="2" type="ORF">EXIGLDRAFT_845539</name>
</gene>
<dbReference type="EMBL" id="KV426484">
    <property type="protein sequence ID" value="KZV80410.1"/>
    <property type="molecule type" value="Genomic_DNA"/>
</dbReference>
<feature type="region of interest" description="Disordered" evidence="1">
    <location>
        <begin position="595"/>
        <end position="626"/>
    </location>
</feature>